<dbReference type="NCBIfam" id="TIGR00090">
    <property type="entry name" value="rsfS_iojap_ybeB"/>
    <property type="match status" value="1"/>
</dbReference>
<dbReference type="PANTHER" id="PTHR21043:SF0">
    <property type="entry name" value="MITOCHONDRIAL ASSEMBLY OF RIBOSOMAL LARGE SUBUNIT PROTEIN 1"/>
    <property type="match status" value="1"/>
</dbReference>
<comment type="subcellular location">
    <subcellularLocation>
        <location evidence="2">Cytoplasm</location>
    </subcellularLocation>
</comment>
<sequence>MLDSKQMLEVAVKAGDAKRAEDIVALDVEQVSLVADYFAIMNGGSKRQVQAITQAILDAEGEAGVTVRRVEGKAEGTWVLLDFGDIVVHIFQEEQRHYYDLEKLWSDAPMVNLTDWLGETA</sequence>
<keyword evidence="4" id="KW-1185">Reference proteome</keyword>
<protein>
    <recommendedName>
        <fullName evidence="2">Ribosomal silencing factor RsfS</fullName>
    </recommendedName>
</protein>
<dbReference type="InterPro" id="IPR043519">
    <property type="entry name" value="NT_sf"/>
</dbReference>
<proteinExistence type="inferred from homology"/>
<dbReference type="Proteomes" id="UP001152867">
    <property type="component" value="Unassembled WGS sequence"/>
</dbReference>
<gene>
    <name evidence="2 3" type="primary">rsfS</name>
    <name evidence="3" type="ORF">NNA32_04025</name>
</gene>
<evidence type="ECO:0000313" key="4">
    <source>
        <dbReference type="Proteomes" id="UP001152867"/>
    </source>
</evidence>
<reference evidence="3" key="1">
    <citation type="submission" date="2022-06" db="EMBL/GenBank/DDBJ databases">
        <title>Antifungal cultures and metabolites of lactic acid bacteria for use in dairy fermentations.</title>
        <authorList>
            <person name="Zhao Z."/>
            <person name="Gaenzle M."/>
        </authorList>
    </citation>
    <scope>NUCLEOTIDE SEQUENCE</scope>
    <source>
        <strain evidence="3">FUA3126</strain>
    </source>
</reference>
<dbReference type="PANTHER" id="PTHR21043">
    <property type="entry name" value="IOJAP SUPERFAMILY ORTHOLOG"/>
    <property type="match status" value="1"/>
</dbReference>
<dbReference type="InterPro" id="IPR004394">
    <property type="entry name" value="Iojap/RsfS/C7orf30"/>
</dbReference>
<comment type="similarity">
    <text evidence="1 2">Belongs to the Iojap/RsfS family.</text>
</comment>
<accession>A0ABT6D8F6</accession>
<evidence type="ECO:0000313" key="3">
    <source>
        <dbReference type="EMBL" id="MDF9913414.1"/>
    </source>
</evidence>
<comment type="function">
    <text evidence="2">Functions as a ribosomal silencing factor. Interacts with ribosomal protein uL14 (rplN), blocking formation of intersubunit bridge B8. Prevents association of the 30S and 50S ribosomal subunits and the formation of functional ribosomes, thus repressing translation.</text>
</comment>
<keyword evidence="2" id="KW-0678">Repressor</keyword>
<comment type="caution">
    <text evidence="3">The sequence shown here is derived from an EMBL/GenBank/DDBJ whole genome shotgun (WGS) entry which is preliminary data.</text>
</comment>
<evidence type="ECO:0000256" key="1">
    <source>
        <dbReference type="ARBA" id="ARBA00010574"/>
    </source>
</evidence>
<dbReference type="Pfam" id="PF02410">
    <property type="entry name" value="RsfS"/>
    <property type="match status" value="1"/>
</dbReference>
<dbReference type="Gene3D" id="3.30.460.10">
    <property type="entry name" value="Beta Polymerase, domain 2"/>
    <property type="match status" value="1"/>
</dbReference>
<keyword evidence="2" id="KW-0810">Translation regulation</keyword>
<name>A0ABT6D8F6_9LACO</name>
<dbReference type="EMBL" id="JANDJP010000003">
    <property type="protein sequence ID" value="MDF9913414.1"/>
    <property type="molecule type" value="Genomic_DNA"/>
</dbReference>
<dbReference type="SUPFAM" id="SSF81301">
    <property type="entry name" value="Nucleotidyltransferase"/>
    <property type="match status" value="1"/>
</dbReference>
<comment type="subunit">
    <text evidence="2">Interacts with ribosomal protein uL14 (rplN).</text>
</comment>
<dbReference type="HAMAP" id="MF_01477">
    <property type="entry name" value="Iojap_RsfS"/>
    <property type="match status" value="1"/>
</dbReference>
<organism evidence="3 4">
    <name type="scientific">Furfurilactobacillus milii</name>
    <dbReference type="NCBI Taxonomy" id="2888272"/>
    <lineage>
        <taxon>Bacteria</taxon>
        <taxon>Bacillati</taxon>
        <taxon>Bacillota</taxon>
        <taxon>Bacilli</taxon>
        <taxon>Lactobacillales</taxon>
        <taxon>Lactobacillaceae</taxon>
        <taxon>Furfurilactobacillus</taxon>
    </lineage>
</organism>
<keyword evidence="2" id="KW-0963">Cytoplasm</keyword>
<evidence type="ECO:0000256" key="2">
    <source>
        <dbReference type="HAMAP-Rule" id="MF_01477"/>
    </source>
</evidence>